<protein>
    <submittedName>
        <fullName evidence="1">Uncharacterized protein</fullName>
    </submittedName>
</protein>
<dbReference type="RefSeq" id="XP_024335449.1">
    <property type="nucleotide sequence ID" value="XM_024486701.1"/>
</dbReference>
<accession>A0A1X6MQM6</accession>
<dbReference type="GeneID" id="36331650"/>
<keyword evidence="2" id="KW-1185">Reference proteome</keyword>
<organism evidence="1 2">
    <name type="scientific">Postia placenta MAD-698-R-SB12</name>
    <dbReference type="NCBI Taxonomy" id="670580"/>
    <lineage>
        <taxon>Eukaryota</taxon>
        <taxon>Fungi</taxon>
        <taxon>Dikarya</taxon>
        <taxon>Basidiomycota</taxon>
        <taxon>Agaricomycotina</taxon>
        <taxon>Agaricomycetes</taxon>
        <taxon>Polyporales</taxon>
        <taxon>Adustoporiaceae</taxon>
        <taxon>Rhodonia</taxon>
    </lineage>
</organism>
<dbReference type="EMBL" id="KZ110604">
    <property type="protein sequence ID" value="OSX58655.1"/>
    <property type="molecule type" value="Genomic_DNA"/>
</dbReference>
<proteinExistence type="predicted"/>
<gene>
    <name evidence="1" type="ORF">POSPLADRAFT_1152927</name>
</gene>
<name>A0A1X6MQM6_9APHY</name>
<dbReference type="Proteomes" id="UP000194127">
    <property type="component" value="Unassembled WGS sequence"/>
</dbReference>
<evidence type="ECO:0000313" key="1">
    <source>
        <dbReference type="EMBL" id="OSX58655.1"/>
    </source>
</evidence>
<sequence>GAGGGAEMTLVDRAEIGYQMRIVSKIDDQIGEAAGITSWGAESVAVYYCFQKQRATG</sequence>
<reference evidence="1 2" key="1">
    <citation type="submission" date="2017-04" db="EMBL/GenBank/DDBJ databases">
        <title>Genome Sequence of the Model Brown-Rot Fungus Postia placenta SB12.</title>
        <authorList>
            <consortium name="DOE Joint Genome Institute"/>
            <person name="Gaskell J."/>
            <person name="Kersten P."/>
            <person name="Larrondo L.F."/>
            <person name="Canessa P."/>
            <person name="Martinez D."/>
            <person name="Hibbett D."/>
            <person name="Schmoll M."/>
            <person name="Kubicek C.P."/>
            <person name="Martinez A.T."/>
            <person name="Yadav J."/>
            <person name="Master E."/>
            <person name="Magnuson J.K."/>
            <person name="James T."/>
            <person name="Yaver D."/>
            <person name="Berka R."/>
            <person name="Labutti K."/>
            <person name="Lipzen A."/>
            <person name="Aerts A."/>
            <person name="Barry K."/>
            <person name="Henrissat B."/>
            <person name="Blanchette R."/>
            <person name="Grigoriev I."/>
            <person name="Cullen D."/>
        </authorList>
    </citation>
    <scope>NUCLEOTIDE SEQUENCE [LARGE SCALE GENOMIC DNA]</scope>
    <source>
        <strain evidence="1 2">MAD-698-R-SB12</strain>
    </source>
</reference>
<dbReference type="OrthoDB" id="10372579at2759"/>
<evidence type="ECO:0000313" key="2">
    <source>
        <dbReference type="Proteomes" id="UP000194127"/>
    </source>
</evidence>
<dbReference type="AlphaFoldDB" id="A0A1X6MQM6"/>
<feature type="non-terminal residue" evidence="1">
    <location>
        <position position="1"/>
    </location>
</feature>